<dbReference type="EMBL" id="UINC01021277">
    <property type="protein sequence ID" value="SVA88483.1"/>
    <property type="molecule type" value="Genomic_DNA"/>
</dbReference>
<name>A0A381ZIB5_9ZZZZ</name>
<gene>
    <name evidence="1" type="ORF">METZ01_LOCUS141337</name>
</gene>
<proteinExistence type="predicted"/>
<organism evidence="1">
    <name type="scientific">marine metagenome</name>
    <dbReference type="NCBI Taxonomy" id="408172"/>
    <lineage>
        <taxon>unclassified sequences</taxon>
        <taxon>metagenomes</taxon>
        <taxon>ecological metagenomes</taxon>
    </lineage>
</organism>
<dbReference type="AlphaFoldDB" id="A0A381ZIB5"/>
<accession>A0A381ZIB5</accession>
<sequence length="30" mass="3398">MKDVDVQAATSRVVSRRESVVDVSCGRQRY</sequence>
<evidence type="ECO:0000313" key="1">
    <source>
        <dbReference type="EMBL" id="SVA88483.1"/>
    </source>
</evidence>
<protein>
    <submittedName>
        <fullName evidence="1">Uncharacterized protein</fullName>
    </submittedName>
</protein>
<reference evidence="1" key="1">
    <citation type="submission" date="2018-05" db="EMBL/GenBank/DDBJ databases">
        <authorList>
            <person name="Lanie J.A."/>
            <person name="Ng W.-L."/>
            <person name="Kazmierczak K.M."/>
            <person name="Andrzejewski T.M."/>
            <person name="Davidsen T.M."/>
            <person name="Wayne K.J."/>
            <person name="Tettelin H."/>
            <person name="Glass J.I."/>
            <person name="Rusch D."/>
            <person name="Podicherti R."/>
            <person name="Tsui H.-C.T."/>
            <person name="Winkler M.E."/>
        </authorList>
    </citation>
    <scope>NUCLEOTIDE SEQUENCE</scope>
</reference>